<feature type="signal peptide" evidence="1">
    <location>
        <begin position="1"/>
        <end position="19"/>
    </location>
</feature>
<reference evidence="3" key="1">
    <citation type="submission" date="2016-10" db="EMBL/GenBank/DDBJ databases">
        <authorList>
            <person name="de Groot N.N."/>
        </authorList>
    </citation>
    <scope>NUCLEOTIDE SEQUENCE [LARGE SCALE GENOMIC DNA]</scope>
    <source>
        <strain evidence="3">BP1-145</strain>
    </source>
</reference>
<name>A0A1H0GKT3_9BACT</name>
<organism evidence="2 3">
    <name type="scientific">Prevotella communis</name>
    <dbReference type="NCBI Taxonomy" id="2913614"/>
    <lineage>
        <taxon>Bacteria</taxon>
        <taxon>Pseudomonadati</taxon>
        <taxon>Bacteroidota</taxon>
        <taxon>Bacteroidia</taxon>
        <taxon>Bacteroidales</taxon>
        <taxon>Prevotellaceae</taxon>
        <taxon>Prevotella</taxon>
    </lineage>
</organism>
<feature type="chain" id="PRO_5011484417" evidence="1">
    <location>
        <begin position="20"/>
        <end position="259"/>
    </location>
</feature>
<gene>
    <name evidence="2" type="ORF">SAMN04487900_10949</name>
</gene>
<evidence type="ECO:0000313" key="3">
    <source>
        <dbReference type="Proteomes" id="UP000199134"/>
    </source>
</evidence>
<evidence type="ECO:0000256" key="1">
    <source>
        <dbReference type="SAM" id="SignalP"/>
    </source>
</evidence>
<dbReference type="AlphaFoldDB" id="A0A1H0GKT3"/>
<dbReference type="Proteomes" id="UP000199134">
    <property type="component" value="Unassembled WGS sequence"/>
</dbReference>
<protein>
    <submittedName>
        <fullName evidence="2">Uncharacterized protein</fullName>
    </submittedName>
</protein>
<evidence type="ECO:0000313" key="2">
    <source>
        <dbReference type="EMBL" id="SDO07494.1"/>
    </source>
</evidence>
<accession>A0A1H0GKT3</accession>
<proteinExistence type="predicted"/>
<sequence>MKKAISLFVALLFVSSVSAKTTYIPIYRSYIHIVNGTDTSAVSNNLMDLETADDNGMFKIYIEHEDVTKEKVKAIKRAKRTAGWATFSAVMSGISTAFSRNSLQYMIRSTTTRIAAQLADIYNKNAHAEQTLLIDTWIENTSEDELMINDMERGLVWFVRPSEYLHLQLNNPDVANLRISDVHHNNIRYALVAAGSLVEKKEIEWEDDTCWIYGVWGNLGFTEVRVVDYYVRISKEDYSEKEMSIEEFKAYKKKMKGNK</sequence>
<comment type="caution">
    <text evidence="2">The sequence shown here is derived from an EMBL/GenBank/DDBJ whole genome shotgun (WGS) entry which is preliminary data.</text>
</comment>
<dbReference type="EMBL" id="FNIW01000009">
    <property type="protein sequence ID" value="SDO07494.1"/>
    <property type="molecule type" value="Genomic_DNA"/>
</dbReference>
<keyword evidence="1" id="KW-0732">Signal</keyword>